<accession>A0A0R3PN70</accession>
<feature type="coiled-coil region" evidence="1">
    <location>
        <begin position="58"/>
        <end position="85"/>
    </location>
</feature>
<evidence type="ECO:0000313" key="4">
    <source>
        <dbReference type="Proteomes" id="UP000267027"/>
    </source>
</evidence>
<reference evidence="5" key="1">
    <citation type="submission" date="2017-02" db="UniProtKB">
        <authorList>
            <consortium name="WormBaseParasite"/>
        </authorList>
    </citation>
    <scope>IDENTIFICATION</scope>
</reference>
<dbReference type="AlphaFoldDB" id="A0A0R3PN70"/>
<evidence type="ECO:0000256" key="2">
    <source>
        <dbReference type="SAM" id="MobiDB-lite"/>
    </source>
</evidence>
<keyword evidence="4" id="KW-1185">Reference proteome</keyword>
<dbReference type="EMBL" id="UYYA01003948">
    <property type="protein sequence ID" value="VDM58047.1"/>
    <property type="molecule type" value="Genomic_DNA"/>
</dbReference>
<sequence>MSNSCLVGDRRETEDDHWIFEQLGSPEKPARRLNSPPDDVDSIEAVRNNFEKKLPIYADNMRKLIITARKEISDLKLENTSLKQKLQASGLTECPACLFRFKPEREHRVLPKYIKVFRGKLSIEIEFFSLEQMSEWLTLNKLDENADGLPTMVQREDHKPDLKSTGSLLYKLVKEKQEFEAKNKKVVISIRPRSRDECTNASASSSSSDRLLPQKRIMANSAAQGLANVSKNCLESKCSNDSDKEDIEESFTSSHFIPKDFNSKHNQGEAQVAVKHCLYPELLETNQRNEAPSITDTRIPEQGENYDRDEASQVCCNELMKRMKNDGGPAANDSCEKILNKHETHANKGEEKTNGHQYPRKNDSSEWISNNRRTHVDKKEDTIRRQPWRTVFGKENASGVSSARAMCSQINIHETNRKHDVHVTLKNYSPRSLSKSLLKPMYKIGFSNEGQNEGIRTDGQYWKIKNENEISNKLSNIKATEVKNGLNEHQNENQKIDVEK</sequence>
<evidence type="ECO:0000256" key="1">
    <source>
        <dbReference type="SAM" id="Coils"/>
    </source>
</evidence>
<dbReference type="WBParaSite" id="ACOC_0000646101-mRNA-1">
    <property type="protein sequence ID" value="ACOC_0000646101-mRNA-1"/>
    <property type="gene ID" value="ACOC_0000646101"/>
</dbReference>
<organism evidence="5">
    <name type="scientific">Angiostrongylus costaricensis</name>
    <name type="common">Nematode worm</name>
    <dbReference type="NCBI Taxonomy" id="334426"/>
    <lineage>
        <taxon>Eukaryota</taxon>
        <taxon>Metazoa</taxon>
        <taxon>Ecdysozoa</taxon>
        <taxon>Nematoda</taxon>
        <taxon>Chromadorea</taxon>
        <taxon>Rhabditida</taxon>
        <taxon>Rhabditina</taxon>
        <taxon>Rhabditomorpha</taxon>
        <taxon>Strongyloidea</taxon>
        <taxon>Metastrongylidae</taxon>
        <taxon>Angiostrongylus</taxon>
    </lineage>
</organism>
<proteinExistence type="predicted"/>
<evidence type="ECO:0000313" key="5">
    <source>
        <dbReference type="WBParaSite" id="ACOC_0000646101-mRNA-1"/>
    </source>
</evidence>
<feature type="compositionally biased region" description="Basic and acidic residues" evidence="2">
    <location>
        <begin position="343"/>
        <end position="364"/>
    </location>
</feature>
<dbReference type="Proteomes" id="UP000267027">
    <property type="component" value="Unassembled WGS sequence"/>
</dbReference>
<reference evidence="3 4" key="2">
    <citation type="submission" date="2018-11" db="EMBL/GenBank/DDBJ databases">
        <authorList>
            <consortium name="Pathogen Informatics"/>
        </authorList>
    </citation>
    <scope>NUCLEOTIDE SEQUENCE [LARGE SCALE GENOMIC DNA]</scope>
    <source>
        <strain evidence="3 4">Costa Rica</strain>
    </source>
</reference>
<evidence type="ECO:0000313" key="3">
    <source>
        <dbReference type="EMBL" id="VDM58047.1"/>
    </source>
</evidence>
<protein>
    <submittedName>
        <fullName evidence="5">DNA repair protein complementing XP-G cells</fullName>
    </submittedName>
</protein>
<name>A0A0R3PN70_ANGCS</name>
<gene>
    <name evidence="3" type="ORF">ACOC_LOCUS6462</name>
</gene>
<keyword evidence="1" id="KW-0175">Coiled coil</keyword>
<dbReference type="OrthoDB" id="5855762at2759"/>
<feature type="region of interest" description="Disordered" evidence="2">
    <location>
        <begin position="343"/>
        <end position="366"/>
    </location>
</feature>